<dbReference type="GO" id="GO:0005737">
    <property type="term" value="C:cytoplasm"/>
    <property type="evidence" value="ECO:0007669"/>
    <property type="project" value="UniProtKB-SubCell"/>
</dbReference>
<evidence type="ECO:0000256" key="6">
    <source>
        <dbReference type="ARBA" id="ARBA00022833"/>
    </source>
</evidence>
<evidence type="ECO:0000256" key="8">
    <source>
        <dbReference type="ARBA" id="ARBA00023015"/>
    </source>
</evidence>
<evidence type="ECO:0000256" key="2">
    <source>
        <dbReference type="ARBA" id="ARBA00007957"/>
    </source>
</evidence>
<dbReference type="CDD" id="cd07153">
    <property type="entry name" value="Fur_like"/>
    <property type="match status" value="1"/>
</dbReference>
<feature type="binding site" evidence="11">
    <location>
        <position position="137"/>
    </location>
    <ligand>
        <name>Zn(2+)</name>
        <dbReference type="ChEBI" id="CHEBI:29105"/>
    </ligand>
</feature>
<sequence length="160" mass="17167">MSQPDPTATEELLRRAGLRSTAPRRSVLQALDDHPHATAAGLAELLERTGRRMSRQSLYNVLEDLTRTGVLRSIQPAGSAPRYETRVDDNHHHAVCRTCGTVVDVPCAVGTAACLTPAPTPGFPVVDHADITWWGLCTTCAAATATATATATQEEPRRKS</sequence>
<keyword evidence="3" id="KW-0963">Cytoplasm</keyword>
<dbReference type="GO" id="GO:1900376">
    <property type="term" value="P:regulation of secondary metabolite biosynthetic process"/>
    <property type="evidence" value="ECO:0007669"/>
    <property type="project" value="TreeGrafter"/>
</dbReference>
<evidence type="ECO:0000313" key="13">
    <source>
        <dbReference type="EMBL" id="NYD23035.1"/>
    </source>
</evidence>
<keyword evidence="9" id="KW-0238">DNA-binding</keyword>
<keyword evidence="10" id="KW-0804">Transcription</keyword>
<comment type="cofactor">
    <cofactor evidence="11">
        <name>Zn(2+)</name>
        <dbReference type="ChEBI" id="CHEBI:29105"/>
    </cofactor>
    <text evidence="11">Binds 1 zinc ion per subunit.</text>
</comment>
<gene>
    <name evidence="13" type="ORF">BJ968_002575</name>
</gene>
<evidence type="ECO:0000256" key="1">
    <source>
        <dbReference type="ARBA" id="ARBA00004496"/>
    </source>
</evidence>
<evidence type="ECO:0000256" key="4">
    <source>
        <dbReference type="ARBA" id="ARBA00022491"/>
    </source>
</evidence>
<organism evidence="13 14">
    <name type="scientific">Kineococcus aurantiacus</name>
    <dbReference type="NCBI Taxonomy" id="37633"/>
    <lineage>
        <taxon>Bacteria</taxon>
        <taxon>Bacillati</taxon>
        <taxon>Actinomycetota</taxon>
        <taxon>Actinomycetes</taxon>
        <taxon>Kineosporiales</taxon>
        <taxon>Kineosporiaceae</taxon>
        <taxon>Kineococcus</taxon>
    </lineage>
</organism>
<keyword evidence="7 12" id="KW-0408">Iron</keyword>
<dbReference type="Proteomes" id="UP000521922">
    <property type="component" value="Unassembled WGS sequence"/>
</dbReference>
<comment type="subcellular location">
    <subcellularLocation>
        <location evidence="1">Cytoplasm</location>
    </subcellularLocation>
</comment>
<protein>
    <submittedName>
        <fullName evidence="13">Fur family ferric uptake transcriptional regulator</fullName>
    </submittedName>
</protein>
<keyword evidence="4" id="KW-0678">Repressor</keyword>
<evidence type="ECO:0000256" key="9">
    <source>
        <dbReference type="ARBA" id="ARBA00023125"/>
    </source>
</evidence>
<comment type="caution">
    <text evidence="13">The sequence shown here is derived from an EMBL/GenBank/DDBJ whole genome shotgun (WGS) entry which is preliminary data.</text>
</comment>
<name>A0A7Y9DLW3_9ACTN</name>
<dbReference type="GO" id="GO:0000976">
    <property type="term" value="F:transcription cis-regulatory region binding"/>
    <property type="evidence" value="ECO:0007669"/>
    <property type="project" value="TreeGrafter"/>
</dbReference>
<dbReference type="AlphaFoldDB" id="A0A7Y9DLW3"/>
<feature type="binding site" evidence="11">
    <location>
        <position position="96"/>
    </location>
    <ligand>
        <name>Zn(2+)</name>
        <dbReference type="ChEBI" id="CHEBI:29105"/>
    </ligand>
</feature>
<keyword evidence="14" id="KW-1185">Reference proteome</keyword>
<evidence type="ECO:0000313" key="14">
    <source>
        <dbReference type="Proteomes" id="UP000521922"/>
    </source>
</evidence>
<dbReference type="RefSeq" id="WP_179752468.1">
    <property type="nucleotide sequence ID" value="NZ_BAAAGN010000010.1"/>
</dbReference>
<dbReference type="GO" id="GO:0008270">
    <property type="term" value="F:zinc ion binding"/>
    <property type="evidence" value="ECO:0007669"/>
    <property type="project" value="TreeGrafter"/>
</dbReference>
<keyword evidence="5 11" id="KW-0479">Metal-binding</keyword>
<evidence type="ECO:0000256" key="11">
    <source>
        <dbReference type="PIRSR" id="PIRSR602481-1"/>
    </source>
</evidence>
<keyword evidence="6 11" id="KW-0862">Zinc</keyword>
<feature type="binding site" evidence="11">
    <location>
        <position position="99"/>
    </location>
    <ligand>
        <name>Zn(2+)</name>
        <dbReference type="ChEBI" id="CHEBI:29105"/>
    </ligand>
</feature>
<feature type="binding site" evidence="12">
    <location>
        <position position="128"/>
    </location>
    <ligand>
        <name>Fe cation</name>
        <dbReference type="ChEBI" id="CHEBI:24875"/>
    </ligand>
</feature>
<dbReference type="SUPFAM" id="SSF46785">
    <property type="entry name" value="Winged helix' DNA-binding domain"/>
    <property type="match status" value="1"/>
</dbReference>
<evidence type="ECO:0000256" key="3">
    <source>
        <dbReference type="ARBA" id="ARBA00022490"/>
    </source>
</evidence>
<dbReference type="PANTHER" id="PTHR33202">
    <property type="entry name" value="ZINC UPTAKE REGULATION PROTEIN"/>
    <property type="match status" value="1"/>
</dbReference>
<keyword evidence="8" id="KW-0805">Transcription regulation</keyword>
<dbReference type="InterPro" id="IPR036390">
    <property type="entry name" value="WH_DNA-bd_sf"/>
</dbReference>
<dbReference type="PANTHER" id="PTHR33202:SF18">
    <property type="entry name" value="TRANSCRIPTIONAL REGULATOR FURA"/>
    <property type="match status" value="1"/>
</dbReference>
<dbReference type="GO" id="GO:0003700">
    <property type="term" value="F:DNA-binding transcription factor activity"/>
    <property type="evidence" value="ECO:0007669"/>
    <property type="project" value="InterPro"/>
</dbReference>
<dbReference type="InterPro" id="IPR036388">
    <property type="entry name" value="WH-like_DNA-bd_sf"/>
</dbReference>
<evidence type="ECO:0000256" key="7">
    <source>
        <dbReference type="ARBA" id="ARBA00023004"/>
    </source>
</evidence>
<dbReference type="InterPro" id="IPR043135">
    <property type="entry name" value="Fur_C"/>
</dbReference>
<accession>A0A7Y9DLW3</accession>
<evidence type="ECO:0000256" key="12">
    <source>
        <dbReference type="PIRSR" id="PIRSR602481-2"/>
    </source>
</evidence>
<comment type="similarity">
    <text evidence="2">Belongs to the Fur family.</text>
</comment>
<comment type="cofactor">
    <cofactor evidence="12">
        <name>Mn(2+)</name>
        <dbReference type="ChEBI" id="CHEBI:29035"/>
    </cofactor>
    <cofactor evidence="12">
        <name>Fe(2+)</name>
        <dbReference type="ChEBI" id="CHEBI:29033"/>
    </cofactor>
    <text evidence="12">Binds 1 Mn(2+) or Fe(2+) ion per subunit.</text>
</comment>
<dbReference type="GO" id="GO:0045892">
    <property type="term" value="P:negative regulation of DNA-templated transcription"/>
    <property type="evidence" value="ECO:0007669"/>
    <property type="project" value="TreeGrafter"/>
</dbReference>
<reference evidence="13 14" key="1">
    <citation type="submission" date="2020-07" db="EMBL/GenBank/DDBJ databases">
        <title>Sequencing the genomes of 1000 actinobacteria strains.</title>
        <authorList>
            <person name="Klenk H.-P."/>
        </authorList>
    </citation>
    <scope>NUCLEOTIDE SEQUENCE [LARGE SCALE GENOMIC DNA]</scope>
    <source>
        <strain evidence="13 14">DSM 7487</strain>
    </source>
</reference>
<feature type="binding site" evidence="11">
    <location>
        <position position="140"/>
    </location>
    <ligand>
        <name>Zn(2+)</name>
        <dbReference type="ChEBI" id="CHEBI:29105"/>
    </ligand>
</feature>
<evidence type="ECO:0000256" key="10">
    <source>
        <dbReference type="ARBA" id="ARBA00023163"/>
    </source>
</evidence>
<dbReference type="Pfam" id="PF01475">
    <property type="entry name" value="FUR"/>
    <property type="match status" value="1"/>
</dbReference>
<dbReference type="InterPro" id="IPR002481">
    <property type="entry name" value="FUR"/>
</dbReference>
<dbReference type="Gene3D" id="3.30.1490.190">
    <property type="match status" value="1"/>
</dbReference>
<evidence type="ECO:0000256" key="5">
    <source>
        <dbReference type="ARBA" id="ARBA00022723"/>
    </source>
</evidence>
<dbReference type="EMBL" id="JACCBB010000001">
    <property type="protein sequence ID" value="NYD23035.1"/>
    <property type="molecule type" value="Genomic_DNA"/>
</dbReference>
<proteinExistence type="inferred from homology"/>
<dbReference type="Gene3D" id="1.10.10.10">
    <property type="entry name" value="Winged helix-like DNA-binding domain superfamily/Winged helix DNA-binding domain"/>
    <property type="match status" value="1"/>
</dbReference>